<evidence type="ECO:0000313" key="2">
    <source>
        <dbReference type="EMBL" id="GLI59210.1"/>
    </source>
</evidence>
<gene>
    <name evidence="2" type="ORF">VaNZ11_001049</name>
</gene>
<name>A0ABQ5RNV4_9CHLO</name>
<keyword evidence="3" id="KW-1185">Reference proteome</keyword>
<feature type="compositionally biased region" description="Basic residues" evidence="1">
    <location>
        <begin position="196"/>
        <end position="206"/>
    </location>
</feature>
<accession>A0ABQ5RNV4</accession>
<sequence length="393" mass="44550">MLRVNLRVLRGKLLGGLHASVFFPSSLKREYVCGINSYIPAWLVQQLLVSGGSFRRTRSCRTFWSSRLFARQLFLVMNMPRGLLLLAVICILPPEAVRAARRLFSVDDPVKLETHRGFSWNVIDFEEPSTEDNDILDLLNQARYHPSVGTYGYGYGYGYYGYYGHHHCLGYGDSSREADADFEELTFLGAVLNRHQGHRQKTRHQGSRSQAQMPPDREYDVYGTYGMQAASANDDVMAQRVRQIDEEDADRYRHHHTHRHQGMPDPVPVRLAEEAVSYSDWEEILSAAFPETGAGPMYGRYRGAAYGYYSVCLGIYYRGGYGGYGSCGGGYGGDHINDLLDDPENLELQEALLEIRELLRNNVREKAVEDMERNKEEGVLSSVLSVDELPGRH</sequence>
<reference evidence="2 3" key="1">
    <citation type="journal article" date="2023" name="IScience">
        <title>Expanded male sex-determining region conserved during the evolution of homothallism in the green alga Volvox.</title>
        <authorList>
            <person name="Yamamoto K."/>
            <person name="Matsuzaki R."/>
            <person name="Mahakham W."/>
            <person name="Heman W."/>
            <person name="Sekimoto H."/>
            <person name="Kawachi M."/>
            <person name="Minakuchi Y."/>
            <person name="Toyoda A."/>
            <person name="Nozaki H."/>
        </authorList>
    </citation>
    <scope>NUCLEOTIDE SEQUENCE [LARGE SCALE GENOMIC DNA]</scope>
    <source>
        <strain evidence="2 3">NIES-4468</strain>
    </source>
</reference>
<dbReference type="Proteomes" id="UP001165090">
    <property type="component" value="Unassembled WGS sequence"/>
</dbReference>
<organism evidence="2 3">
    <name type="scientific">Volvox africanus</name>
    <dbReference type="NCBI Taxonomy" id="51714"/>
    <lineage>
        <taxon>Eukaryota</taxon>
        <taxon>Viridiplantae</taxon>
        <taxon>Chlorophyta</taxon>
        <taxon>core chlorophytes</taxon>
        <taxon>Chlorophyceae</taxon>
        <taxon>CS clade</taxon>
        <taxon>Chlamydomonadales</taxon>
        <taxon>Volvocaceae</taxon>
        <taxon>Volvox</taxon>
    </lineage>
</organism>
<protein>
    <submittedName>
        <fullName evidence="2">Uncharacterized protein</fullName>
    </submittedName>
</protein>
<evidence type="ECO:0000313" key="3">
    <source>
        <dbReference type="Proteomes" id="UP001165090"/>
    </source>
</evidence>
<dbReference type="EMBL" id="BSDZ01000004">
    <property type="protein sequence ID" value="GLI59210.1"/>
    <property type="molecule type" value="Genomic_DNA"/>
</dbReference>
<comment type="caution">
    <text evidence="2">The sequence shown here is derived from an EMBL/GenBank/DDBJ whole genome shotgun (WGS) entry which is preliminary data.</text>
</comment>
<proteinExistence type="predicted"/>
<evidence type="ECO:0000256" key="1">
    <source>
        <dbReference type="SAM" id="MobiDB-lite"/>
    </source>
</evidence>
<feature type="region of interest" description="Disordered" evidence="1">
    <location>
        <begin position="196"/>
        <end position="215"/>
    </location>
</feature>